<organism evidence="2 3">
    <name type="scientific">Steinernema carpocapsae</name>
    <name type="common">Entomopathogenic nematode</name>
    <dbReference type="NCBI Taxonomy" id="34508"/>
    <lineage>
        <taxon>Eukaryota</taxon>
        <taxon>Metazoa</taxon>
        <taxon>Ecdysozoa</taxon>
        <taxon>Nematoda</taxon>
        <taxon>Chromadorea</taxon>
        <taxon>Rhabditida</taxon>
        <taxon>Tylenchina</taxon>
        <taxon>Panagrolaimomorpha</taxon>
        <taxon>Strongyloidoidea</taxon>
        <taxon>Steinernematidae</taxon>
        <taxon>Steinernema</taxon>
    </lineage>
</organism>
<evidence type="ECO:0000256" key="1">
    <source>
        <dbReference type="SAM" id="SignalP"/>
    </source>
</evidence>
<keyword evidence="3" id="KW-1185">Reference proteome</keyword>
<dbReference type="Proteomes" id="UP000298663">
    <property type="component" value="Unassembled WGS sequence"/>
</dbReference>
<feature type="signal peptide" evidence="1">
    <location>
        <begin position="1"/>
        <end position="19"/>
    </location>
</feature>
<dbReference type="AlphaFoldDB" id="A0A4U5PDR2"/>
<proteinExistence type="predicted"/>
<reference evidence="2 3" key="1">
    <citation type="journal article" date="2015" name="Genome Biol.">
        <title>Comparative genomics of Steinernema reveals deeply conserved gene regulatory networks.</title>
        <authorList>
            <person name="Dillman A.R."/>
            <person name="Macchietto M."/>
            <person name="Porter C.F."/>
            <person name="Rogers A."/>
            <person name="Williams B."/>
            <person name="Antoshechkin I."/>
            <person name="Lee M.M."/>
            <person name="Goodwin Z."/>
            <person name="Lu X."/>
            <person name="Lewis E.E."/>
            <person name="Goodrich-Blair H."/>
            <person name="Stock S.P."/>
            <person name="Adams B.J."/>
            <person name="Sternberg P.W."/>
            <person name="Mortazavi A."/>
        </authorList>
    </citation>
    <scope>NUCLEOTIDE SEQUENCE [LARGE SCALE GENOMIC DNA]</scope>
    <source>
        <strain evidence="2 3">ALL</strain>
    </source>
</reference>
<evidence type="ECO:0000313" key="3">
    <source>
        <dbReference type="Proteomes" id="UP000298663"/>
    </source>
</evidence>
<accession>A0A4U5PDR2</accession>
<reference evidence="2 3" key="2">
    <citation type="journal article" date="2019" name="G3 (Bethesda)">
        <title>Hybrid Assembly of the Genome of the Entomopathogenic Nematode Steinernema carpocapsae Identifies the X-Chromosome.</title>
        <authorList>
            <person name="Serra L."/>
            <person name="Macchietto M."/>
            <person name="Macias-Munoz A."/>
            <person name="McGill C.J."/>
            <person name="Rodriguez I.M."/>
            <person name="Rodriguez B."/>
            <person name="Murad R."/>
            <person name="Mortazavi A."/>
        </authorList>
    </citation>
    <scope>NUCLEOTIDE SEQUENCE [LARGE SCALE GENOMIC DNA]</scope>
    <source>
        <strain evidence="2 3">ALL</strain>
    </source>
</reference>
<feature type="chain" id="PRO_5020673568" evidence="1">
    <location>
        <begin position="20"/>
        <end position="71"/>
    </location>
</feature>
<keyword evidence="1" id="KW-0732">Signal</keyword>
<gene>
    <name evidence="2" type="ORF">L596_008785</name>
</gene>
<protein>
    <submittedName>
        <fullName evidence="2">Uncharacterized protein</fullName>
    </submittedName>
</protein>
<name>A0A4U5PDR2_STECR</name>
<comment type="caution">
    <text evidence="2">The sequence shown here is derived from an EMBL/GenBank/DDBJ whole genome shotgun (WGS) entry which is preliminary data.</text>
</comment>
<sequence length="71" mass="7228">MKLFVVFVIFGILASGSFGQAPPPPQVQTLPAVGPGFNGNITNGVPLQGRVQTPANGAFMQTAPGSLPPPK</sequence>
<evidence type="ECO:0000313" key="2">
    <source>
        <dbReference type="EMBL" id="TKR94510.1"/>
    </source>
</evidence>
<dbReference type="EMBL" id="AZBU02000002">
    <property type="protein sequence ID" value="TKR94510.1"/>
    <property type="molecule type" value="Genomic_DNA"/>
</dbReference>